<feature type="short sequence motif" description="GXSXG" evidence="6">
    <location>
        <begin position="446"/>
        <end position="450"/>
    </location>
</feature>
<dbReference type="PANTHER" id="PTHR32176:SF92">
    <property type="entry name" value="XYLOSE ISOMERASE"/>
    <property type="match status" value="1"/>
</dbReference>
<evidence type="ECO:0000256" key="2">
    <source>
        <dbReference type="ARBA" id="ARBA00022801"/>
    </source>
</evidence>
<evidence type="ECO:0000313" key="10">
    <source>
        <dbReference type="Proteomes" id="UP001188597"/>
    </source>
</evidence>
<dbReference type="EC" id="3.1.1.-" evidence="7"/>
<name>A0AA89B3W3_9ASTE</name>
<protein>
    <recommendedName>
        <fullName evidence="7">Patatin</fullName>
        <ecNumber evidence="7">3.1.1.-</ecNumber>
    </recommendedName>
</protein>
<dbReference type="InterPro" id="IPR002641">
    <property type="entry name" value="PNPLA_dom"/>
</dbReference>
<evidence type="ECO:0000256" key="5">
    <source>
        <dbReference type="ARBA" id="ARBA00023098"/>
    </source>
</evidence>
<evidence type="ECO:0000259" key="8">
    <source>
        <dbReference type="PROSITE" id="PS51635"/>
    </source>
</evidence>
<dbReference type="GO" id="GO:0016042">
    <property type="term" value="P:lipid catabolic process"/>
    <property type="evidence" value="ECO:0007669"/>
    <property type="project" value="UniProtKB-UniRule"/>
</dbReference>
<evidence type="ECO:0000256" key="4">
    <source>
        <dbReference type="ARBA" id="ARBA00022963"/>
    </source>
</evidence>
<proteinExistence type="inferred from homology"/>
<comment type="similarity">
    <text evidence="1 7">Belongs to the patatin family.</text>
</comment>
<evidence type="ECO:0000256" key="7">
    <source>
        <dbReference type="RuleBase" id="RU361262"/>
    </source>
</evidence>
<dbReference type="PANTHER" id="PTHR32176">
    <property type="entry name" value="XYLOSE ISOMERASE"/>
    <property type="match status" value="1"/>
</dbReference>
<dbReference type="PROSITE" id="PS51635">
    <property type="entry name" value="PNPLA"/>
    <property type="match status" value="2"/>
</dbReference>
<sequence>METAISHVQMRPPNYGELITVLSIDGGGIRGIIPGVLLAYLESQLQELDGEDARIADYFDVIAGTSTGGLVTAMLTAPNENKRPLYAAKDITPFYIQHSPKIFPQIRGLRSVNNLFKAMIGPRYNGKYLRKLVRGILGDTRLHQTLTSVVIPTFDIKNLHPTIFSSYQVTDHPTLDAPLSDICIGTSAAPTYLPAHFFTNEDTKGNQQEFNLIDGGVAANNPTLVAIAEVTRQVFKQNPDFFPIKPMDYGRFLVISLGTGAAQKEGKYDAKKASKWGVLGWLMNNGSTPLVDTFNQASADMVDFHNCVVFEALHSEANYLRIQDDNLSGTVSSVDVSTKENLENLVKVGKGLLDKPVSRVNMATGNYQAVEDAGTNMEALKKMEKTAPRIQLRPPAYGELVTILSIDGGGIRGIIPGVILAYLEEQLRELDGEDARLADYFDVIAGTSTGGLVTAMLTAPDGNQRPLYAAKDITPFYLEECPKIFHQTRGPFAGLINQFKAFTGPKYDGKYLHKLIRDILGGTRLHQTLTSVVIPTFDIKNLQPVIFSSYQVTNNSILDAPLSDICISTSAAPTYLPAHYFKNQDREGNEREFDLIDGGVAANNPTLLANSEVTKQVFKENPDFFPIKPMDYGRFLVISIGTGTGKSRHNFNAKKASKWGLVGWLFNNGATPLLHAYGEASADIVDFHNSVVFEALHSEAKYLRIQDDTLSGVLSSLAVATPENLENLVKVGEGLLKKPVSRVNMDTGHYQTVENGGTNMVALQRFAKLLSDERKLRESKFIKNESG</sequence>
<feature type="active site" description="Nucleophile" evidence="6">
    <location>
        <position position="448"/>
    </location>
</feature>
<comment type="function">
    <text evidence="7">Lipolytic acyl hydrolase (LAH).</text>
</comment>
<evidence type="ECO:0000313" key="9">
    <source>
        <dbReference type="EMBL" id="KAK3023957.1"/>
    </source>
</evidence>
<feature type="short sequence motif" description="GXGXXG" evidence="6">
    <location>
        <begin position="408"/>
        <end position="413"/>
    </location>
</feature>
<dbReference type="FunFam" id="3.40.1090.10:FF:000005">
    <property type="entry name" value="Patatin"/>
    <property type="match status" value="2"/>
</dbReference>
<keyword evidence="2 6" id="KW-0378">Hydrolase</keyword>
<dbReference type="SUPFAM" id="SSF52151">
    <property type="entry name" value="FabD/lysophospholipase-like"/>
    <property type="match status" value="2"/>
</dbReference>
<feature type="short sequence motif" description="GXSXG" evidence="6">
    <location>
        <begin position="64"/>
        <end position="68"/>
    </location>
</feature>
<keyword evidence="10" id="KW-1185">Reference proteome</keyword>
<dbReference type="GO" id="GO:0006952">
    <property type="term" value="P:defense response"/>
    <property type="evidence" value="ECO:0007669"/>
    <property type="project" value="UniProtKB-KW"/>
</dbReference>
<feature type="active site" description="Proton acceptor" evidence="6">
    <location>
        <position position="597"/>
    </location>
</feature>
<comment type="caution">
    <text evidence="9">The sequence shown here is derived from an EMBL/GenBank/DDBJ whole genome shotgun (WGS) entry which is preliminary data.</text>
</comment>
<dbReference type="Pfam" id="PF01734">
    <property type="entry name" value="Patatin"/>
    <property type="match status" value="2"/>
</dbReference>
<accession>A0AA89B3W3</accession>
<feature type="short sequence motif" description="DGA/G" evidence="6">
    <location>
        <begin position="597"/>
        <end position="599"/>
    </location>
</feature>
<reference evidence="9" key="1">
    <citation type="submission" date="2022-12" db="EMBL/GenBank/DDBJ databases">
        <title>Draft genome assemblies for two species of Escallonia (Escalloniales).</title>
        <authorList>
            <person name="Chanderbali A."/>
            <person name="Dervinis C."/>
            <person name="Anghel I."/>
            <person name="Soltis D."/>
            <person name="Soltis P."/>
            <person name="Zapata F."/>
        </authorList>
    </citation>
    <scope>NUCLEOTIDE SEQUENCE</scope>
    <source>
        <strain evidence="9">UCBG64.0493</strain>
        <tissue evidence="9">Leaf</tissue>
    </source>
</reference>
<dbReference type="AlphaFoldDB" id="A0AA89B3W3"/>
<feature type="short sequence motif" description="GXGXXG" evidence="6">
    <location>
        <begin position="26"/>
        <end position="31"/>
    </location>
</feature>
<dbReference type="CDD" id="cd07214">
    <property type="entry name" value="Pat17_isozyme_like"/>
    <property type="match status" value="2"/>
</dbReference>
<dbReference type="Proteomes" id="UP001188597">
    <property type="component" value="Unassembled WGS sequence"/>
</dbReference>
<feature type="domain" description="PNPLA" evidence="8">
    <location>
        <begin position="22"/>
        <end position="227"/>
    </location>
</feature>
<dbReference type="Gene3D" id="3.40.1090.10">
    <property type="entry name" value="Cytosolic phospholipase A2 catalytic domain"/>
    <property type="match status" value="2"/>
</dbReference>
<comment type="domain">
    <text evidence="7">The nitrogen atoms of the two glycine residues in the GGXR motif define the oxyanion hole, and stabilize the oxyanion that forms during the nucleophilic attack by the catalytic serine during substrate cleavage.</text>
</comment>
<gene>
    <name evidence="9" type="ORF">RJ639_042847</name>
</gene>
<dbReference type="GO" id="GO:0004620">
    <property type="term" value="F:phospholipase activity"/>
    <property type="evidence" value="ECO:0007669"/>
    <property type="project" value="TreeGrafter"/>
</dbReference>
<keyword evidence="3" id="KW-0611">Plant defense</keyword>
<organism evidence="9 10">
    <name type="scientific">Escallonia herrerae</name>
    <dbReference type="NCBI Taxonomy" id="1293975"/>
    <lineage>
        <taxon>Eukaryota</taxon>
        <taxon>Viridiplantae</taxon>
        <taxon>Streptophyta</taxon>
        <taxon>Embryophyta</taxon>
        <taxon>Tracheophyta</taxon>
        <taxon>Spermatophyta</taxon>
        <taxon>Magnoliopsida</taxon>
        <taxon>eudicotyledons</taxon>
        <taxon>Gunneridae</taxon>
        <taxon>Pentapetalae</taxon>
        <taxon>asterids</taxon>
        <taxon>campanulids</taxon>
        <taxon>Escalloniales</taxon>
        <taxon>Escalloniaceae</taxon>
        <taxon>Escallonia</taxon>
    </lineage>
</organism>
<feature type="active site" description="Nucleophile" evidence="6">
    <location>
        <position position="66"/>
    </location>
</feature>
<keyword evidence="4 6" id="KW-0442">Lipid degradation</keyword>
<feature type="domain" description="PNPLA" evidence="8">
    <location>
        <begin position="404"/>
        <end position="610"/>
    </location>
</feature>
<dbReference type="InterPro" id="IPR016035">
    <property type="entry name" value="Acyl_Trfase/lysoPLipase"/>
</dbReference>
<dbReference type="GO" id="GO:0047372">
    <property type="term" value="F:monoacylglycerol lipase activity"/>
    <property type="evidence" value="ECO:0007669"/>
    <property type="project" value="TreeGrafter"/>
</dbReference>
<evidence type="ECO:0000256" key="6">
    <source>
        <dbReference type="PROSITE-ProRule" id="PRU01161"/>
    </source>
</evidence>
<evidence type="ECO:0000256" key="3">
    <source>
        <dbReference type="ARBA" id="ARBA00022821"/>
    </source>
</evidence>
<feature type="active site" description="Proton acceptor" evidence="6">
    <location>
        <position position="214"/>
    </location>
</feature>
<evidence type="ECO:0000256" key="1">
    <source>
        <dbReference type="ARBA" id="ARBA00010240"/>
    </source>
</evidence>
<keyword evidence="5 6" id="KW-0443">Lipid metabolism</keyword>
<dbReference type="EMBL" id="JAVXUP010000625">
    <property type="protein sequence ID" value="KAK3023957.1"/>
    <property type="molecule type" value="Genomic_DNA"/>
</dbReference>
<feature type="short sequence motif" description="DGA/G" evidence="6">
    <location>
        <begin position="214"/>
        <end position="216"/>
    </location>
</feature>